<keyword evidence="3" id="KW-1185">Reference proteome</keyword>
<name>Q19010_CAEEL</name>
<dbReference type="Bgee" id="WBGene00017077">
    <property type="expression patterns" value="Expressed in adult organism and 4 other cell types or tissues"/>
</dbReference>
<dbReference type="Pfam" id="PF05912">
    <property type="entry name" value="DUF870"/>
    <property type="match status" value="1"/>
</dbReference>
<evidence type="ECO:0000313" key="2">
    <source>
        <dbReference type="EMBL" id="CCD68515.1"/>
    </source>
</evidence>
<dbReference type="eggNOG" id="ENOG502TK88">
    <property type="taxonomic scope" value="Eukaryota"/>
</dbReference>
<keyword evidence="1" id="KW-0732">Signal</keyword>
<gene>
    <name evidence="2" type="ORF">CELE_D2096.10</name>
    <name evidence="2 4" type="ORF">D2096.10</name>
</gene>
<dbReference type="OrthoDB" id="5789176at2759"/>
<accession>Q19010</accession>
<protein>
    <submittedName>
        <fullName evidence="2">C6 domain-containing protein</fullName>
    </submittedName>
</protein>
<organism evidence="2 3">
    <name type="scientific">Caenorhabditis elegans</name>
    <dbReference type="NCBI Taxonomy" id="6239"/>
    <lineage>
        <taxon>Eukaryota</taxon>
        <taxon>Metazoa</taxon>
        <taxon>Ecdysozoa</taxon>
        <taxon>Nematoda</taxon>
        <taxon>Chromadorea</taxon>
        <taxon>Rhabditida</taxon>
        <taxon>Rhabditina</taxon>
        <taxon>Rhabditomorpha</taxon>
        <taxon>Rhabditoidea</taxon>
        <taxon>Rhabditidae</taxon>
        <taxon>Peloderinae</taxon>
        <taxon>Caenorhabditis</taxon>
    </lineage>
</organism>
<dbReference type="PANTHER" id="PTHR21479:SF25">
    <property type="entry name" value="APYRASE-RELATED"/>
    <property type="match status" value="1"/>
</dbReference>
<dbReference type="AlphaFoldDB" id="Q19010"/>
<dbReference type="UCSC" id="D2096.10">
    <property type="organism name" value="c. elegans"/>
</dbReference>
<dbReference type="PIR" id="T15899">
    <property type="entry name" value="T15899"/>
</dbReference>
<dbReference type="WormBase" id="D2096.10">
    <property type="protein sequence ID" value="CE35264"/>
    <property type="gene ID" value="WBGene00017077"/>
</dbReference>
<feature type="signal peptide" evidence="1">
    <location>
        <begin position="1"/>
        <end position="23"/>
    </location>
</feature>
<dbReference type="HOGENOM" id="CLU_2017263_0_0_1"/>
<proteinExistence type="predicted"/>
<evidence type="ECO:0000256" key="1">
    <source>
        <dbReference type="SAM" id="SignalP"/>
    </source>
</evidence>
<feature type="chain" id="PRO_5004187095" evidence="1">
    <location>
        <begin position="24"/>
        <end position="123"/>
    </location>
</feature>
<dbReference type="PANTHER" id="PTHR21479">
    <property type="match status" value="1"/>
</dbReference>
<dbReference type="AGR" id="WB:WBGene00017077"/>
<reference evidence="2 3" key="1">
    <citation type="journal article" date="1998" name="Science">
        <title>Genome sequence of the nematode C. elegans: a platform for investigating biology.</title>
        <authorList>
            <consortium name="The C. elegans sequencing consortium"/>
            <person name="Sulson J.E."/>
            <person name="Waterston R."/>
        </authorList>
    </citation>
    <scope>NUCLEOTIDE SEQUENCE [LARGE SCALE GENOMIC DNA]</scope>
    <source>
        <strain evidence="2 3">Bristol N2</strain>
    </source>
</reference>
<dbReference type="EMBL" id="BX284604">
    <property type="protein sequence ID" value="CCD68515.1"/>
    <property type="molecule type" value="Genomic_DNA"/>
</dbReference>
<dbReference type="InterPro" id="IPR008588">
    <property type="entry name" value="DUF870_CAE_spp"/>
</dbReference>
<dbReference type="Proteomes" id="UP000001940">
    <property type="component" value="Chromosome IV"/>
</dbReference>
<evidence type="ECO:0000313" key="4">
    <source>
        <dbReference type="WormBase" id="D2096.10"/>
    </source>
</evidence>
<sequence>MSRLLVGSTFIFVCFFSGFEVDALTTKFHFNGTLTCGFTLNSTRIWFQKLVVYEADSLSDDLLGETIEFTKSKPGYGYKIDCEDHGDGILDNNYEIYFLITHTCTFFRREEVNQDSTSTYRCC</sequence>
<evidence type="ECO:0000313" key="3">
    <source>
        <dbReference type="Proteomes" id="UP000001940"/>
    </source>
</evidence>
<dbReference type="PaxDb" id="6239-D2096.10"/>
<dbReference type="PhylomeDB" id="Q19010"/>
<dbReference type="InParanoid" id="Q19010"/>
<dbReference type="FunCoup" id="Q19010">
    <property type="interactions" value="268"/>
</dbReference>